<keyword evidence="2" id="KW-1185">Reference proteome</keyword>
<dbReference type="Proteomes" id="UP000824782">
    <property type="component" value="Unassembled WGS sequence"/>
</dbReference>
<organism evidence="1 2">
    <name type="scientific">Engystomops pustulosus</name>
    <name type="common">Tungara frog</name>
    <name type="synonym">Physalaemus pustulosus</name>
    <dbReference type="NCBI Taxonomy" id="76066"/>
    <lineage>
        <taxon>Eukaryota</taxon>
        <taxon>Metazoa</taxon>
        <taxon>Chordata</taxon>
        <taxon>Craniata</taxon>
        <taxon>Vertebrata</taxon>
        <taxon>Euteleostomi</taxon>
        <taxon>Amphibia</taxon>
        <taxon>Batrachia</taxon>
        <taxon>Anura</taxon>
        <taxon>Neobatrachia</taxon>
        <taxon>Hyloidea</taxon>
        <taxon>Leptodactylidae</taxon>
        <taxon>Leiuperinae</taxon>
        <taxon>Engystomops</taxon>
    </lineage>
</organism>
<sequence length="86" mass="10251">MKCMKVYINLIQCIGQMDTVDIQCNKCMIAFLMHCAAHDTKSHSPQCKLYVIRYGQFCRRSVIHEFFFQTEEKYCSLRHFFCPKIT</sequence>
<name>A0AAV6YCT1_ENGPU</name>
<dbReference type="AlphaFoldDB" id="A0AAV6YCT1"/>
<evidence type="ECO:0000313" key="1">
    <source>
        <dbReference type="EMBL" id="KAG8535132.1"/>
    </source>
</evidence>
<dbReference type="EMBL" id="WNYA01077396">
    <property type="protein sequence ID" value="KAG8535132.1"/>
    <property type="molecule type" value="Genomic_DNA"/>
</dbReference>
<evidence type="ECO:0000313" key="2">
    <source>
        <dbReference type="Proteomes" id="UP000824782"/>
    </source>
</evidence>
<protein>
    <submittedName>
        <fullName evidence="1">Uncharacterized protein</fullName>
    </submittedName>
</protein>
<comment type="caution">
    <text evidence="1">The sequence shown here is derived from an EMBL/GenBank/DDBJ whole genome shotgun (WGS) entry which is preliminary data.</text>
</comment>
<gene>
    <name evidence="1" type="ORF">GDO81_029345</name>
</gene>
<reference evidence="1" key="1">
    <citation type="thesis" date="2020" institute="ProQuest LLC" country="789 East Eisenhower Parkway, Ann Arbor, MI, USA">
        <title>Comparative Genomics and Chromosome Evolution.</title>
        <authorList>
            <person name="Mudd A.B."/>
        </authorList>
    </citation>
    <scope>NUCLEOTIDE SEQUENCE</scope>
    <source>
        <strain evidence="1">237g6f4</strain>
        <tissue evidence="1">Blood</tissue>
    </source>
</reference>
<accession>A0AAV6YCT1</accession>
<proteinExistence type="predicted"/>